<organism evidence="1">
    <name type="scientific">marine sediment metagenome</name>
    <dbReference type="NCBI Taxonomy" id="412755"/>
    <lineage>
        <taxon>unclassified sequences</taxon>
        <taxon>metagenomes</taxon>
        <taxon>ecological metagenomes</taxon>
    </lineage>
</organism>
<accession>X1W335</accession>
<proteinExistence type="predicted"/>
<protein>
    <submittedName>
        <fullName evidence="1">Uncharacterized protein</fullName>
    </submittedName>
</protein>
<sequence length="31" mass="3264">GGVISDSGFTTSLVWAIAKAYDMTLIMATEN</sequence>
<name>X1W335_9ZZZZ</name>
<comment type="caution">
    <text evidence="1">The sequence shown here is derived from an EMBL/GenBank/DDBJ whole genome shotgun (WGS) entry which is preliminary data.</text>
</comment>
<dbReference type="AlphaFoldDB" id="X1W335"/>
<feature type="non-terminal residue" evidence="1">
    <location>
        <position position="1"/>
    </location>
</feature>
<evidence type="ECO:0000313" key="1">
    <source>
        <dbReference type="EMBL" id="GAJ24765.1"/>
    </source>
</evidence>
<dbReference type="EMBL" id="BARW01036156">
    <property type="protein sequence ID" value="GAJ24765.1"/>
    <property type="molecule type" value="Genomic_DNA"/>
</dbReference>
<gene>
    <name evidence="1" type="ORF">S12H4_56203</name>
</gene>
<reference evidence="1" key="1">
    <citation type="journal article" date="2014" name="Front. Microbiol.">
        <title>High frequency of phylogenetically diverse reductive dehalogenase-homologous genes in deep subseafloor sedimentary metagenomes.</title>
        <authorList>
            <person name="Kawai M."/>
            <person name="Futagami T."/>
            <person name="Toyoda A."/>
            <person name="Takaki Y."/>
            <person name="Nishi S."/>
            <person name="Hori S."/>
            <person name="Arai W."/>
            <person name="Tsubouchi T."/>
            <person name="Morono Y."/>
            <person name="Uchiyama I."/>
            <person name="Ito T."/>
            <person name="Fujiyama A."/>
            <person name="Inagaki F."/>
            <person name="Takami H."/>
        </authorList>
    </citation>
    <scope>NUCLEOTIDE SEQUENCE</scope>
    <source>
        <strain evidence="1">Expedition CK06-06</strain>
    </source>
</reference>